<dbReference type="FunFam" id="3.50.30.20:FF:000001">
    <property type="entry name" value="Carbamoyl-phosphate synthase small chain"/>
    <property type="match status" value="1"/>
</dbReference>
<dbReference type="PRINTS" id="PR00096">
    <property type="entry name" value="GATASE"/>
</dbReference>
<dbReference type="InterPro" id="IPR050472">
    <property type="entry name" value="Anth_synth/Amidotransfase"/>
</dbReference>
<feature type="active site" evidence="11">
    <location>
        <position position="336"/>
    </location>
</feature>
<dbReference type="InterPro" id="IPR002474">
    <property type="entry name" value="CarbamoylP_synth_ssu_N"/>
</dbReference>
<dbReference type="PANTHER" id="PTHR43418:SF7">
    <property type="entry name" value="CARBAMOYL-PHOSPHATE SYNTHASE SMALL CHAIN"/>
    <property type="match status" value="1"/>
</dbReference>
<dbReference type="PRINTS" id="PR00099">
    <property type="entry name" value="CPSGATASE"/>
</dbReference>
<dbReference type="EMBL" id="DVGA01000052">
    <property type="protein sequence ID" value="HIQ78658.1"/>
    <property type="molecule type" value="Genomic_DNA"/>
</dbReference>
<dbReference type="SUPFAM" id="SSF52021">
    <property type="entry name" value="Carbamoyl phosphate synthetase, small subunit N-terminal domain"/>
    <property type="match status" value="1"/>
</dbReference>
<dbReference type="Proteomes" id="UP000824262">
    <property type="component" value="Unassembled WGS sequence"/>
</dbReference>
<dbReference type="Pfam" id="PF00117">
    <property type="entry name" value="GATase"/>
    <property type="match status" value="1"/>
</dbReference>
<evidence type="ECO:0000256" key="11">
    <source>
        <dbReference type="HAMAP-Rule" id="MF_01209"/>
    </source>
</evidence>
<comment type="function">
    <text evidence="11">Small subunit of the glutamine-dependent carbamoyl phosphate synthetase (CPSase). CPSase catalyzes the formation of carbamoyl phosphate from the ammonia moiety of glutamine, carbonate, and phosphate donated by ATP, constituting the first step of 2 biosynthetic pathways, one leading to arginine and/or urea and the other to pyrimidine nucleotides. The small subunit (glutamine amidotransferase) binds and cleaves glutamine to supply the large subunit with the substrate ammonia.</text>
</comment>
<feature type="binding site" evidence="11">
    <location>
        <position position="226"/>
    </location>
    <ligand>
        <name>L-glutamine</name>
        <dbReference type="ChEBI" id="CHEBI:58359"/>
    </ligand>
</feature>
<comment type="pathway">
    <text evidence="2 11">Amino-acid biosynthesis; L-arginine biosynthesis; carbamoyl phosphate from bicarbonate: step 1/1.</text>
</comment>
<dbReference type="SMART" id="SM01097">
    <property type="entry name" value="CPSase_sm_chain"/>
    <property type="match status" value="1"/>
</dbReference>
<accession>A0A9D0ZDW6</accession>
<keyword evidence="7 11" id="KW-0315">Glutamine amidotransferase</keyword>
<keyword evidence="6 11" id="KW-0067">ATP-binding</keyword>
<evidence type="ECO:0000256" key="8">
    <source>
        <dbReference type="ARBA" id="ARBA00022975"/>
    </source>
</evidence>
<dbReference type="SUPFAM" id="SSF52317">
    <property type="entry name" value="Class I glutamine amidotransferase-like"/>
    <property type="match status" value="1"/>
</dbReference>
<dbReference type="PROSITE" id="PS51273">
    <property type="entry name" value="GATASE_TYPE_1"/>
    <property type="match status" value="1"/>
</dbReference>
<reference evidence="13" key="2">
    <citation type="journal article" date="2021" name="PeerJ">
        <title>Extensive microbial diversity within the chicken gut microbiome revealed by metagenomics and culture.</title>
        <authorList>
            <person name="Gilroy R."/>
            <person name="Ravi A."/>
            <person name="Getino M."/>
            <person name="Pursley I."/>
            <person name="Horton D.L."/>
            <person name="Alikhan N.F."/>
            <person name="Baker D."/>
            <person name="Gharbi K."/>
            <person name="Hall N."/>
            <person name="Watson M."/>
            <person name="Adriaenssens E.M."/>
            <person name="Foster-Nyarko E."/>
            <person name="Jarju S."/>
            <person name="Secka A."/>
            <person name="Antonio M."/>
            <person name="Oren A."/>
            <person name="Chaudhuri R.R."/>
            <person name="La Ragione R."/>
            <person name="Hildebrand F."/>
            <person name="Pallen M.J."/>
        </authorList>
    </citation>
    <scope>NUCLEOTIDE SEQUENCE</scope>
    <source>
        <strain evidence="13">ChiBcolR7-354</strain>
    </source>
</reference>
<dbReference type="InterPro" id="IPR036480">
    <property type="entry name" value="CarbP_synth_ssu_N_sf"/>
</dbReference>
<name>A0A9D0ZDW6_9FIRM</name>
<evidence type="ECO:0000256" key="1">
    <source>
        <dbReference type="ARBA" id="ARBA00004812"/>
    </source>
</evidence>
<protein>
    <recommendedName>
        <fullName evidence="11">Carbamoyl phosphate synthase small chain</fullName>
        <ecNumber evidence="11">6.3.5.5</ecNumber>
    </recommendedName>
    <alternativeName>
        <fullName evidence="11">Carbamoyl phosphate synthetase glutamine chain</fullName>
    </alternativeName>
</protein>
<dbReference type="GO" id="GO:0006207">
    <property type="term" value="P:'de novo' pyrimidine nucleobase biosynthetic process"/>
    <property type="evidence" value="ECO:0007669"/>
    <property type="project" value="InterPro"/>
</dbReference>
<dbReference type="InterPro" id="IPR029062">
    <property type="entry name" value="Class_I_gatase-like"/>
</dbReference>
<proteinExistence type="inferred from homology"/>
<dbReference type="NCBIfam" id="NF009475">
    <property type="entry name" value="PRK12838.1"/>
    <property type="match status" value="1"/>
</dbReference>
<keyword evidence="5 11" id="KW-0547">Nucleotide-binding</keyword>
<evidence type="ECO:0000256" key="9">
    <source>
        <dbReference type="ARBA" id="ARBA00048816"/>
    </source>
</evidence>
<dbReference type="PANTHER" id="PTHR43418">
    <property type="entry name" value="MULTIFUNCTIONAL TRYPTOPHAN BIOSYNTHESIS PROTEIN-RELATED"/>
    <property type="match status" value="1"/>
</dbReference>
<dbReference type="GO" id="GO:0006541">
    <property type="term" value="P:glutamine metabolic process"/>
    <property type="evidence" value="ECO:0007669"/>
    <property type="project" value="InterPro"/>
</dbReference>
<evidence type="ECO:0000256" key="2">
    <source>
        <dbReference type="ARBA" id="ARBA00005077"/>
    </source>
</evidence>
<feature type="active site" evidence="11">
    <location>
        <position position="338"/>
    </location>
</feature>
<dbReference type="GO" id="GO:0006526">
    <property type="term" value="P:L-arginine biosynthetic process"/>
    <property type="evidence" value="ECO:0007669"/>
    <property type="project" value="UniProtKB-UniRule"/>
</dbReference>
<evidence type="ECO:0000259" key="12">
    <source>
        <dbReference type="SMART" id="SM01097"/>
    </source>
</evidence>
<sequence>MERLKRRLVLENGSVYEGEGFGADTDGVCEIVFNTSMVGYQEIVSDPSYTAQAVVMTYPVIGNYGITDEDFETRTPTIGALIVRDYNDNPSNFRYTKTLDELMCEYGIPGISGVDTRRLTREIRGDGSQKALITSPEVSVGAALERLAAAELPRDSVSRVSCKKRWYSRTSNHTHTIVAVDCGIKLGIVRALNRRGCNVTVVPYNTTAEEIDFMKPDGVFLSNGPGDPRDVPELAETVRRLRGRYPIFGICLGHQIISLAYGAETYKLKFGHRGGNHPVRDLATGKIEITSQNHSYAVDLASLEGTGLTATHINLLDNTVEGVECAADRIFSVQYHPESCPGPQDSGALFDKFISMLGEGVRNA</sequence>
<dbReference type="EC" id="6.3.5.5" evidence="11"/>
<feature type="binding site" evidence="11">
    <location>
        <position position="255"/>
    </location>
    <ligand>
        <name>L-glutamine</name>
        <dbReference type="ChEBI" id="CHEBI:58359"/>
    </ligand>
</feature>
<comment type="caution">
    <text evidence="11">Lacks conserved residue(s) required for the propagation of feature annotation.</text>
</comment>
<comment type="catalytic activity">
    <reaction evidence="10 11">
        <text>L-glutamine + H2O = L-glutamate + NH4(+)</text>
        <dbReference type="Rhea" id="RHEA:15889"/>
        <dbReference type="ChEBI" id="CHEBI:15377"/>
        <dbReference type="ChEBI" id="CHEBI:28938"/>
        <dbReference type="ChEBI" id="CHEBI:29985"/>
        <dbReference type="ChEBI" id="CHEBI:58359"/>
    </reaction>
</comment>
<keyword evidence="11" id="KW-0055">Arginine biosynthesis</keyword>
<dbReference type="HAMAP" id="MF_01209">
    <property type="entry name" value="CPSase_S_chain"/>
    <property type="match status" value="1"/>
</dbReference>
<dbReference type="GO" id="GO:0044205">
    <property type="term" value="P:'de novo' UMP biosynthetic process"/>
    <property type="evidence" value="ECO:0007669"/>
    <property type="project" value="UniProtKB-UniRule"/>
</dbReference>
<dbReference type="Gene3D" id="3.50.30.20">
    <property type="entry name" value="Carbamoyl-phosphate synthase small subunit, N-terminal domain"/>
    <property type="match status" value="1"/>
</dbReference>
<comment type="subunit">
    <text evidence="11">Composed of two chains; the small (or glutamine) chain promotes the hydrolysis of glutamine to ammonia, which is used by the large (or ammonia) chain to synthesize carbamoyl phosphate. Tetramer of heterodimers (alpha,beta)4.</text>
</comment>
<dbReference type="NCBIfam" id="TIGR01368">
    <property type="entry name" value="CPSaseIIsmall"/>
    <property type="match status" value="1"/>
</dbReference>
<dbReference type="CDD" id="cd01744">
    <property type="entry name" value="GATase1_CPSase"/>
    <property type="match status" value="1"/>
</dbReference>
<comment type="catalytic activity">
    <reaction evidence="9 11">
        <text>hydrogencarbonate + L-glutamine + 2 ATP + H2O = carbamoyl phosphate + L-glutamate + 2 ADP + phosphate + 2 H(+)</text>
        <dbReference type="Rhea" id="RHEA:18633"/>
        <dbReference type="ChEBI" id="CHEBI:15377"/>
        <dbReference type="ChEBI" id="CHEBI:15378"/>
        <dbReference type="ChEBI" id="CHEBI:17544"/>
        <dbReference type="ChEBI" id="CHEBI:29985"/>
        <dbReference type="ChEBI" id="CHEBI:30616"/>
        <dbReference type="ChEBI" id="CHEBI:43474"/>
        <dbReference type="ChEBI" id="CHEBI:58228"/>
        <dbReference type="ChEBI" id="CHEBI:58359"/>
        <dbReference type="ChEBI" id="CHEBI:456216"/>
        <dbReference type="EC" id="6.3.5.5"/>
    </reaction>
</comment>
<evidence type="ECO:0000256" key="5">
    <source>
        <dbReference type="ARBA" id="ARBA00022741"/>
    </source>
</evidence>
<comment type="similarity">
    <text evidence="3 11">Belongs to the CarA family.</text>
</comment>
<dbReference type="InterPro" id="IPR017926">
    <property type="entry name" value="GATASE"/>
</dbReference>
<evidence type="ECO:0000256" key="7">
    <source>
        <dbReference type="ARBA" id="ARBA00022962"/>
    </source>
</evidence>
<evidence type="ECO:0000313" key="13">
    <source>
        <dbReference type="EMBL" id="HIQ78658.1"/>
    </source>
</evidence>
<dbReference type="Pfam" id="PF00988">
    <property type="entry name" value="CPSase_sm_chain"/>
    <property type="match status" value="1"/>
</dbReference>
<evidence type="ECO:0000256" key="4">
    <source>
        <dbReference type="ARBA" id="ARBA00022598"/>
    </source>
</evidence>
<feature type="binding site" evidence="11">
    <location>
        <position position="48"/>
    </location>
    <ligand>
        <name>L-glutamine</name>
        <dbReference type="ChEBI" id="CHEBI:58359"/>
    </ligand>
</feature>
<feature type="domain" description="Carbamoyl-phosphate synthase small subunit N-terminal" evidence="12">
    <location>
        <begin position="4"/>
        <end position="134"/>
    </location>
</feature>
<feature type="active site" description="Nucleophile" evidence="11">
    <location>
        <position position="251"/>
    </location>
</feature>
<keyword evidence="8 11" id="KW-0665">Pyrimidine biosynthesis</keyword>
<gene>
    <name evidence="11 13" type="primary">carA</name>
    <name evidence="13" type="ORF">IAB77_05300</name>
</gene>
<reference evidence="13" key="1">
    <citation type="submission" date="2020-10" db="EMBL/GenBank/DDBJ databases">
        <authorList>
            <person name="Gilroy R."/>
        </authorList>
    </citation>
    <scope>NUCLEOTIDE SEQUENCE</scope>
    <source>
        <strain evidence="13">ChiBcolR7-354</strain>
    </source>
</reference>
<dbReference type="PRINTS" id="PR00097">
    <property type="entry name" value="ANTSNTHASEII"/>
</dbReference>
<dbReference type="GO" id="GO:0004088">
    <property type="term" value="F:carbamoyl-phosphate synthase (glutamine-hydrolyzing) activity"/>
    <property type="evidence" value="ECO:0007669"/>
    <property type="project" value="UniProtKB-UniRule"/>
</dbReference>
<feature type="binding site" evidence="11">
    <location>
        <position position="293"/>
    </location>
    <ligand>
        <name>L-glutamine</name>
        <dbReference type="ChEBI" id="CHEBI:58359"/>
    </ligand>
</feature>
<dbReference type="InterPro" id="IPR035686">
    <property type="entry name" value="CPSase_GATase1"/>
</dbReference>
<feature type="binding site" evidence="11">
    <location>
        <position position="296"/>
    </location>
    <ligand>
        <name>L-glutamine</name>
        <dbReference type="ChEBI" id="CHEBI:58359"/>
    </ligand>
</feature>
<comment type="pathway">
    <text evidence="1 11">Pyrimidine metabolism; UMP biosynthesis via de novo pathway; (S)-dihydroorotate from bicarbonate: step 1/3.</text>
</comment>
<dbReference type="GO" id="GO:0005524">
    <property type="term" value="F:ATP binding"/>
    <property type="evidence" value="ECO:0007669"/>
    <property type="project" value="UniProtKB-UniRule"/>
</dbReference>
<organism evidence="13 14">
    <name type="scientific">Candidatus Scatomorpha intestinavium</name>
    <dbReference type="NCBI Taxonomy" id="2840922"/>
    <lineage>
        <taxon>Bacteria</taxon>
        <taxon>Bacillati</taxon>
        <taxon>Bacillota</taxon>
        <taxon>Clostridia</taxon>
        <taxon>Eubacteriales</taxon>
        <taxon>Candidatus Scatomorpha</taxon>
    </lineage>
</organism>
<dbReference type="InterPro" id="IPR006274">
    <property type="entry name" value="CarbamoylP_synth_ssu"/>
</dbReference>
<dbReference type="Gene3D" id="3.40.50.880">
    <property type="match status" value="1"/>
</dbReference>
<evidence type="ECO:0000256" key="3">
    <source>
        <dbReference type="ARBA" id="ARBA00007800"/>
    </source>
</evidence>
<evidence type="ECO:0000256" key="10">
    <source>
        <dbReference type="ARBA" id="ARBA00049285"/>
    </source>
</evidence>
<feature type="binding site" evidence="11">
    <location>
        <position position="252"/>
    </location>
    <ligand>
        <name>L-glutamine</name>
        <dbReference type="ChEBI" id="CHEBI:58359"/>
    </ligand>
</feature>
<keyword evidence="4 11" id="KW-0436">Ligase</keyword>
<comment type="caution">
    <text evidence="13">The sequence shown here is derived from an EMBL/GenBank/DDBJ whole genome shotgun (WGS) entry which is preliminary data.</text>
</comment>
<feature type="region of interest" description="CPSase" evidence="11">
    <location>
        <begin position="1"/>
        <end position="169"/>
    </location>
</feature>
<feature type="binding site" evidence="11">
    <location>
        <position position="224"/>
    </location>
    <ligand>
        <name>L-glutamine</name>
        <dbReference type="ChEBI" id="CHEBI:58359"/>
    </ligand>
</feature>
<keyword evidence="11" id="KW-0028">Amino-acid biosynthesis</keyword>
<evidence type="ECO:0000313" key="14">
    <source>
        <dbReference type="Proteomes" id="UP000824262"/>
    </source>
</evidence>
<evidence type="ECO:0000256" key="6">
    <source>
        <dbReference type="ARBA" id="ARBA00022840"/>
    </source>
</evidence>
<dbReference type="AlphaFoldDB" id="A0A9D0ZDW6"/>